<feature type="compositionally biased region" description="Polar residues" evidence="1">
    <location>
        <begin position="192"/>
        <end position="206"/>
    </location>
</feature>
<dbReference type="GO" id="GO:0032183">
    <property type="term" value="F:SUMO binding"/>
    <property type="evidence" value="ECO:0007669"/>
    <property type="project" value="InterPro"/>
</dbReference>
<dbReference type="InterPro" id="IPR038765">
    <property type="entry name" value="Papain-like_cys_pep_sf"/>
</dbReference>
<reference evidence="3" key="3">
    <citation type="submission" date="2025-09" db="UniProtKB">
        <authorList>
            <consortium name="Ensembl"/>
        </authorList>
    </citation>
    <scope>IDENTIFICATION</scope>
</reference>
<accession>A0A8C4RSP5</accession>
<dbReference type="OrthoDB" id="6160353at2759"/>
<dbReference type="Pfam" id="PF15509">
    <property type="entry name" value="DUF4650"/>
    <property type="match status" value="1"/>
</dbReference>
<dbReference type="RefSeq" id="XP_028655169.1">
    <property type="nucleotide sequence ID" value="XM_028799336.2"/>
</dbReference>
<dbReference type="Ensembl" id="ENSECRT00000006291.1">
    <property type="protein sequence ID" value="ENSECRP00000006192.1"/>
    <property type="gene ID" value="ENSECRG00000004121.1"/>
</dbReference>
<evidence type="ECO:0000313" key="4">
    <source>
        <dbReference type="Proteomes" id="UP000694620"/>
    </source>
</evidence>
<gene>
    <name evidence="3" type="primary">USPL1</name>
</gene>
<name>A0A8C4RSP5_ERPCA</name>
<dbReference type="GO" id="GO:0015030">
    <property type="term" value="C:Cajal body"/>
    <property type="evidence" value="ECO:0007669"/>
    <property type="project" value="TreeGrafter"/>
</dbReference>
<reference evidence="3" key="2">
    <citation type="submission" date="2025-08" db="UniProtKB">
        <authorList>
            <consortium name="Ensembl"/>
        </authorList>
    </citation>
    <scope>IDENTIFICATION</scope>
</reference>
<reference evidence="3" key="1">
    <citation type="submission" date="2021-06" db="EMBL/GenBank/DDBJ databases">
        <authorList>
            <consortium name="Wellcome Sanger Institute Data Sharing"/>
        </authorList>
    </citation>
    <scope>NUCLEOTIDE SEQUENCE [LARGE SCALE GENOMIC DNA]</scope>
</reference>
<keyword evidence="4" id="KW-1185">Reference proteome</keyword>
<dbReference type="Pfam" id="PF15499">
    <property type="entry name" value="Peptidase_C98"/>
    <property type="match status" value="1"/>
</dbReference>
<protein>
    <submittedName>
        <fullName evidence="3">Ubiquitin specific peptidase like 1</fullName>
    </submittedName>
</protein>
<evidence type="ECO:0000259" key="2">
    <source>
        <dbReference type="PROSITE" id="PS50235"/>
    </source>
</evidence>
<organism evidence="3 4">
    <name type="scientific">Erpetoichthys calabaricus</name>
    <name type="common">Rope fish</name>
    <name type="synonym">Calamoichthys calabaricus</name>
    <dbReference type="NCBI Taxonomy" id="27687"/>
    <lineage>
        <taxon>Eukaryota</taxon>
        <taxon>Metazoa</taxon>
        <taxon>Chordata</taxon>
        <taxon>Craniata</taxon>
        <taxon>Vertebrata</taxon>
        <taxon>Euteleostomi</taxon>
        <taxon>Actinopterygii</taxon>
        <taxon>Polypteriformes</taxon>
        <taxon>Polypteridae</taxon>
        <taxon>Erpetoichthys</taxon>
    </lineage>
</organism>
<dbReference type="InterPro" id="IPR029388">
    <property type="entry name" value="DUF4650"/>
</dbReference>
<sequence length="1032" mass="114376">MVMFSKWPVVAADRKTYSDLPMSGEGIDIRVPPYPQMAGYLGKDKCGKSLQDVPCPVCTTRGQKWLLRVYSVNFQESVVLCENPQCIYPLGCHPLKYFLLPNNTPTNLSSAFNLVKRKHISSPECQDFISPLKRRKKTADVIVEESQLVSENSCNNLGNFPKNISSDGKEFLSGSNSQSDSASNVSDNSQQPENSFKANPDTSQHPCSVEKPIDTVANSQRLECVPKDAEMEEIPQYFRIHWRNKSMLCWLDCLLVALVSSRGLKQHLQKQSEEQSPVQKLCCVYEKASNLVSEGLQNNQDHCYVSSEAFAEAQLDEIRMEIFNLLQPTLHCELGKEDSPIFALPLLLKQDPSIEEAFQHSFSWEFECSACGYTYQERCQKPLTTFTNLVPEWAPLNAVHNAPCNKCNNKRQKRKMVLDRLATIFALHFVNGLPHNDLKAYEFEFQGKLYTICTIIQYSSQQKHFVTWLRNDGLWIECDDLKAPLCSVYKQLEVPSNEVHMVFWEARSTTPKEMPVPVSGREFVENGCSLKSKAVPAEQKAQGEMDTQVKCVSVNSLLNNSVNLTMEQNNETSLLKAFDGLQPDDIITLNLVELKFDAEGRVLDSSVLAEQTQMNDSIFSAVGSDTCIDQSQDIIITDGVSDSSPSVLDDDKAILEPTQSTDDSASKNNSKIQNTSIVISEATKGTTIVNQDSDQAAPHHGFKSAVISVSPSCAETPSFENNQKSSALNWSSKLFINHLSVKKQVIPHPNLNQSLSKPKPEVQPQLKVDGQVPLQAEMFGGFRSKGFIRSNQNSKNTLYLHEDETSAIDVKSKSLIQPADVEQTATDLHTAKCSVSDLKRANSKTTEKKEEGTKHLSDTAKLRYKLLKRLKAKKQKLELLNQQLDATVNSSESKGKRNGVESPSSSSGHVATGTSTAQVNGTDADSVYTASSCTSIDSQSYEDFLADLLSPDTTTSSLSTSSIPSENTQSSECKSKNSTSVQDKVQICSTINTSAGSVDNDLFTDLLSNTTAGSCTENEELFNFYDSFFEVC</sequence>
<evidence type="ECO:0000313" key="3">
    <source>
        <dbReference type="Ensembl" id="ENSECRP00000006192.1"/>
    </source>
</evidence>
<dbReference type="InterPro" id="IPR028890">
    <property type="entry name" value="Peptidase_C98"/>
</dbReference>
<dbReference type="PANTHER" id="PTHR15294:SF3">
    <property type="entry name" value="SUMO-SPECIFIC ISOPEPTIDASE USPL1"/>
    <property type="match status" value="1"/>
</dbReference>
<dbReference type="AlphaFoldDB" id="A0A8C4RSP5"/>
<feature type="region of interest" description="Disordered" evidence="1">
    <location>
        <begin position="955"/>
        <end position="977"/>
    </location>
</feature>
<evidence type="ECO:0000256" key="1">
    <source>
        <dbReference type="SAM" id="MobiDB-lite"/>
    </source>
</evidence>
<dbReference type="PROSITE" id="PS50235">
    <property type="entry name" value="USP_3"/>
    <property type="match status" value="1"/>
</dbReference>
<dbReference type="GeneTree" id="ENSGT00390000002316"/>
<dbReference type="InterPro" id="IPR033505">
    <property type="entry name" value="USPL1"/>
</dbReference>
<dbReference type="CTD" id="10208"/>
<dbReference type="GeneID" id="114649946"/>
<dbReference type="InterPro" id="IPR028889">
    <property type="entry name" value="USP"/>
</dbReference>
<feature type="region of interest" description="Disordered" evidence="1">
    <location>
        <begin position="887"/>
        <end position="920"/>
    </location>
</feature>
<dbReference type="GO" id="GO:0016926">
    <property type="term" value="P:protein desumoylation"/>
    <property type="evidence" value="ECO:0007669"/>
    <property type="project" value="TreeGrafter"/>
</dbReference>
<feature type="domain" description="USP" evidence="2">
    <location>
        <begin position="240"/>
        <end position="507"/>
    </location>
</feature>
<feature type="compositionally biased region" description="Low complexity" evidence="1">
    <location>
        <begin position="955"/>
        <end position="965"/>
    </location>
</feature>
<proteinExistence type="predicted"/>
<dbReference type="GO" id="GO:0030576">
    <property type="term" value="P:Cajal body organization"/>
    <property type="evidence" value="ECO:0007669"/>
    <property type="project" value="InterPro"/>
</dbReference>
<dbReference type="Proteomes" id="UP000694620">
    <property type="component" value="Chromosome 4"/>
</dbReference>
<feature type="compositionally biased region" description="Polar residues" evidence="1">
    <location>
        <begin position="901"/>
        <end position="920"/>
    </location>
</feature>
<feature type="compositionally biased region" description="Polar residues" evidence="1">
    <location>
        <begin position="966"/>
        <end position="977"/>
    </location>
</feature>
<dbReference type="SUPFAM" id="SSF54001">
    <property type="entry name" value="Cysteine proteinases"/>
    <property type="match status" value="1"/>
</dbReference>
<dbReference type="PANTHER" id="PTHR15294">
    <property type="entry name" value="RETINOVIN-RELATED"/>
    <property type="match status" value="1"/>
</dbReference>
<feature type="region of interest" description="Disordered" evidence="1">
    <location>
        <begin position="169"/>
        <end position="212"/>
    </location>
</feature>
<feature type="compositionally biased region" description="Low complexity" evidence="1">
    <location>
        <begin position="173"/>
        <end position="191"/>
    </location>
</feature>